<dbReference type="GO" id="GO:0043015">
    <property type="term" value="F:gamma-tubulin binding"/>
    <property type="evidence" value="ECO:0007669"/>
    <property type="project" value="InterPro"/>
</dbReference>
<dbReference type="PANTHER" id="PTHR19302">
    <property type="entry name" value="GAMMA TUBULIN COMPLEX PROTEIN"/>
    <property type="match status" value="1"/>
</dbReference>
<dbReference type="GO" id="GO:0031122">
    <property type="term" value="P:cytoplasmic microtubule organization"/>
    <property type="evidence" value="ECO:0007669"/>
    <property type="project" value="TreeGrafter"/>
</dbReference>
<feature type="region of interest" description="Disordered" evidence="6">
    <location>
        <begin position="108"/>
        <end position="145"/>
    </location>
</feature>
<dbReference type="Proteomes" id="UP000256970">
    <property type="component" value="Unassembled WGS sequence"/>
</dbReference>
<evidence type="ECO:0000259" key="7">
    <source>
        <dbReference type="Pfam" id="PF04130"/>
    </source>
</evidence>
<dbReference type="Pfam" id="PF04130">
    <property type="entry name" value="GCP_C_terminal"/>
    <property type="match status" value="1"/>
</dbReference>
<dbReference type="InterPro" id="IPR041470">
    <property type="entry name" value="GCP_N"/>
</dbReference>
<evidence type="ECO:0000256" key="4">
    <source>
        <dbReference type="ARBA" id="ARBA00023212"/>
    </source>
</evidence>
<organism evidence="9 10">
    <name type="scientific">Tetradesmus obliquus</name>
    <name type="common">Green alga</name>
    <name type="synonym">Acutodesmus obliquus</name>
    <dbReference type="NCBI Taxonomy" id="3088"/>
    <lineage>
        <taxon>Eukaryota</taxon>
        <taxon>Viridiplantae</taxon>
        <taxon>Chlorophyta</taxon>
        <taxon>core chlorophytes</taxon>
        <taxon>Chlorophyceae</taxon>
        <taxon>CS clade</taxon>
        <taxon>Sphaeropleales</taxon>
        <taxon>Scenedesmaceae</taxon>
        <taxon>Tetradesmus</taxon>
    </lineage>
</organism>
<evidence type="ECO:0000313" key="10">
    <source>
        <dbReference type="Proteomes" id="UP000256970"/>
    </source>
</evidence>
<dbReference type="InterPro" id="IPR042241">
    <property type="entry name" value="GCP_C_sf"/>
</dbReference>
<protein>
    <recommendedName>
        <fullName evidence="5">Gamma-tubulin complex component</fullName>
    </recommendedName>
</protein>
<reference evidence="9 10" key="1">
    <citation type="submission" date="2016-10" db="EMBL/GenBank/DDBJ databases">
        <authorList>
            <person name="Cai Z."/>
        </authorList>
    </citation>
    <scope>NUCLEOTIDE SEQUENCE [LARGE SCALE GENOMIC DNA]</scope>
</reference>
<feature type="compositionally biased region" description="Low complexity" evidence="6">
    <location>
        <begin position="922"/>
        <end position="939"/>
    </location>
</feature>
<feature type="domain" description="Gamma tubulin complex component C-terminal" evidence="7">
    <location>
        <begin position="648"/>
        <end position="979"/>
    </location>
</feature>
<evidence type="ECO:0000256" key="6">
    <source>
        <dbReference type="SAM" id="MobiDB-lite"/>
    </source>
</evidence>
<feature type="compositionally biased region" description="Low complexity" evidence="6">
    <location>
        <begin position="36"/>
        <end position="63"/>
    </location>
</feature>
<dbReference type="Pfam" id="PF17681">
    <property type="entry name" value="GCP_N_terminal"/>
    <property type="match status" value="1"/>
</dbReference>
<dbReference type="GO" id="GO:0007020">
    <property type="term" value="P:microtubule nucleation"/>
    <property type="evidence" value="ECO:0007669"/>
    <property type="project" value="InterPro"/>
</dbReference>
<dbReference type="EMBL" id="FNXT01001202">
    <property type="protein sequence ID" value="SZX73950.1"/>
    <property type="molecule type" value="Genomic_DNA"/>
</dbReference>
<evidence type="ECO:0000259" key="8">
    <source>
        <dbReference type="Pfam" id="PF17681"/>
    </source>
</evidence>
<dbReference type="GO" id="GO:0051321">
    <property type="term" value="P:meiotic cell cycle"/>
    <property type="evidence" value="ECO:0007669"/>
    <property type="project" value="TreeGrafter"/>
</dbReference>
<dbReference type="GO" id="GO:0051225">
    <property type="term" value="P:spindle assembly"/>
    <property type="evidence" value="ECO:0007669"/>
    <property type="project" value="TreeGrafter"/>
</dbReference>
<dbReference type="InterPro" id="IPR007259">
    <property type="entry name" value="GCP"/>
</dbReference>
<sequence>MSQRTSGVLPDGAADEPKSSSALRSDTTRPRKSSITSSGAGRLLSSSAGAASTGSTATAAGLRQAGSSAIPPRTGRVSSSSIQQLAAHGSTGAAAAAGSRLPSASAALAAAQEARQQPANTPAPLALTPATAGAPATPLLQTGSNTGSAYLQSNALYGQEQSSMTPSVRHKEYTPSLSPDMEQLAARAAAGASAAAVGSLTPPAAPAGLNTPVGNGLLPQQQQQQQLVAAAGMQQVWPPAAVLPAVCKAPKTYLQTTGDLFAAPDQDTEDKLVVKMGSAQLVSPAWNQSRPWLTGSWLMQYPADYVAEAGSSAAPGADLSAAAPSEQEAALVADLLGVFMGQVGEYVVHAMVEGPKWQRLGLQVKSVTEPSLVEQVERLLPLCECVYTVKRFVETRSRIDHPKVAQALAAAMRELQREWWLVVVQLDHLQRLGQLSLASLLYYCREPAASMQLLASIAGEAADQDALTSAGLLNLLLAKQRSLAGDRPGQVLLGRLLEAAAEPYFGILEKWLTRGELDDPYHEFMVKEDADVARDSITPDGQPRYWSQRYRLRGAVAAGSRSSQHDVPEFLNSSKEAIVVTGKYLNVIRQCGQPVPPCPASTVAKLRYSAAAGDSGSPPFLQGIQEALAAAAGALLQLMCGPGPQGRLLSWLHCLKHFFLVDQGDLLVHLMEQPEMQEPHSGLAPHQLQGLLDAAMRSSSVAASPHIDVVGEGVLAGIMDRRSLLQLVMAATCSMDGEDGGAAGGAAGILPKAASDSTQSSLELLLLTVNLSWPISLVVSKRQLLHYQVIFKQLLSLKWAERDLGLAWQSMRATKRLTGEDQGRWRSWHMLCSQLTYVVGEVLRFSSIDVLEPLWGELEARLLQAGNMDEVICLHNAFLSAALQRCLLTESHMVRHISVLLQAAHALTKEVAGLNDISTAASSSSSNRRPGQPQQQQQRVDGLLVMSKFCRDEQRQAQLKALQDRVSDVLQRLVRDLNMHYQALLTAAPAAGAAAAAGAGGGSAGVGSLGGRLAGLALDGGWGSGGGAAAAGGPAAAGGGLRGSLLRDSSRDLASLHNLIQRLEVGCHMAGGAGRQQQAWPAAY</sequence>
<keyword evidence="3 5" id="KW-0493">Microtubule</keyword>
<proteinExistence type="inferred from homology"/>
<dbReference type="GO" id="GO:0051011">
    <property type="term" value="F:microtubule minus-end binding"/>
    <property type="evidence" value="ECO:0007669"/>
    <property type="project" value="TreeGrafter"/>
</dbReference>
<comment type="similarity">
    <text evidence="1 5">Belongs to the TUBGCP family.</text>
</comment>
<accession>A0A383W9S8</accession>
<dbReference type="GO" id="GO:0000278">
    <property type="term" value="P:mitotic cell cycle"/>
    <property type="evidence" value="ECO:0007669"/>
    <property type="project" value="TreeGrafter"/>
</dbReference>
<comment type="function">
    <text evidence="5">Component of the gamma-tubulin ring complex (gTuRC) which mediates microtubule nucleation.</text>
</comment>
<keyword evidence="2 5" id="KW-0963">Cytoplasm</keyword>
<evidence type="ECO:0000256" key="3">
    <source>
        <dbReference type="ARBA" id="ARBA00022701"/>
    </source>
</evidence>
<evidence type="ECO:0000256" key="1">
    <source>
        <dbReference type="ARBA" id="ARBA00010337"/>
    </source>
</evidence>
<feature type="compositionally biased region" description="Low complexity" evidence="6">
    <location>
        <begin position="108"/>
        <end position="140"/>
    </location>
</feature>
<keyword evidence="10" id="KW-1185">Reference proteome</keyword>
<keyword evidence="4 5" id="KW-0206">Cytoskeleton</keyword>
<evidence type="ECO:0000256" key="5">
    <source>
        <dbReference type="RuleBase" id="RU363050"/>
    </source>
</evidence>
<comment type="subcellular location">
    <subcellularLocation>
        <location evidence="5">Cytoplasm</location>
        <location evidence="5">Cytoskeleton</location>
        <location evidence="5">Microtubule organizing center</location>
    </subcellularLocation>
</comment>
<dbReference type="AlphaFoldDB" id="A0A383W9S8"/>
<dbReference type="STRING" id="3088.A0A383W9S8"/>
<dbReference type="GO" id="GO:0000930">
    <property type="term" value="C:gamma-tubulin complex"/>
    <property type="evidence" value="ECO:0007669"/>
    <property type="project" value="TreeGrafter"/>
</dbReference>
<dbReference type="Gene3D" id="1.20.120.1900">
    <property type="entry name" value="Gamma-tubulin complex, C-terminal domain"/>
    <property type="match status" value="1"/>
</dbReference>
<evidence type="ECO:0000313" key="9">
    <source>
        <dbReference type="EMBL" id="SZX73950.1"/>
    </source>
</evidence>
<dbReference type="GO" id="GO:0005874">
    <property type="term" value="C:microtubule"/>
    <property type="evidence" value="ECO:0007669"/>
    <property type="project" value="UniProtKB-KW"/>
</dbReference>
<dbReference type="GO" id="GO:0000922">
    <property type="term" value="C:spindle pole"/>
    <property type="evidence" value="ECO:0007669"/>
    <property type="project" value="InterPro"/>
</dbReference>
<name>A0A383W9S8_TETOB</name>
<feature type="domain" description="Gamma tubulin complex component protein N-terminal" evidence="8">
    <location>
        <begin position="333"/>
        <end position="639"/>
    </location>
</feature>
<feature type="region of interest" description="Disordered" evidence="6">
    <location>
        <begin position="1"/>
        <end position="81"/>
    </location>
</feature>
<feature type="region of interest" description="Disordered" evidence="6">
    <location>
        <begin position="919"/>
        <end position="939"/>
    </location>
</feature>
<evidence type="ECO:0000256" key="2">
    <source>
        <dbReference type="ARBA" id="ARBA00022490"/>
    </source>
</evidence>
<dbReference type="PANTHER" id="PTHR19302:SF59">
    <property type="entry name" value="HYPOTHETICAL GAMMA-TUBULIN COMPLEX"/>
    <property type="match status" value="1"/>
</dbReference>
<gene>
    <name evidence="9" type="ORF">BQ4739_LOCUS14210</name>
</gene>
<dbReference type="InterPro" id="IPR040457">
    <property type="entry name" value="GCP_C"/>
</dbReference>